<accession>A0A8H5SYQ5</accession>
<gene>
    <name evidence="3" type="ORF">FHETE_9073</name>
</gene>
<dbReference type="EMBL" id="JAAGWQ010000200">
    <property type="protein sequence ID" value="KAF5660102.1"/>
    <property type="molecule type" value="Genomic_DNA"/>
</dbReference>
<dbReference type="Pfam" id="PF25139">
    <property type="entry name" value="LysM14_C"/>
    <property type="match status" value="1"/>
</dbReference>
<dbReference type="AlphaFoldDB" id="A0A8H5SYQ5"/>
<proteinExistence type="predicted"/>
<evidence type="ECO:0000259" key="2">
    <source>
        <dbReference type="Pfam" id="PF25139"/>
    </source>
</evidence>
<reference evidence="3 4" key="1">
    <citation type="submission" date="2020-05" db="EMBL/GenBank/DDBJ databases">
        <title>Identification and distribution of gene clusters putatively required for synthesis of sphingolipid metabolism inhibitors in phylogenetically diverse species of the filamentous fungus Fusarium.</title>
        <authorList>
            <person name="Kim H.-S."/>
            <person name="Busman M."/>
            <person name="Brown D.W."/>
            <person name="Divon H."/>
            <person name="Uhlig S."/>
            <person name="Proctor R.H."/>
        </authorList>
    </citation>
    <scope>NUCLEOTIDE SEQUENCE [LARGE SCALE GENOMIC DNA]</scope>
    <source>
        <strain evidence="3 4">NRRL 20693</strain>
    </source>
</reference>
<sequence length="134" mass="14121">MQFSLVTVIAALSATASGWSLTAYSGRGCRINPNAADEVYRKLEAPFRTECYTFGQDMPGVSCFEVRPGGGGPQGCTSGELIPQSVLANGDCIFYGSPNCGGSDVGEMAMSSPNYDTCIDVQGSRVMSYQCNQS</sequence>
<evidence type="ECO:0000256" key="1">
    <source>
        <dbReference type="SAM" id="SignalP"/>
    </source>
</evidence>
<comment type="caution">
    <text evidence="3">The sequence shown here is derived from an EMBL/GenBank/DDBJ whole genome shotgun (WGS) entry which is preliminary data.</text>
</comment>
<dbReference type="InterPro" id="IPR057277">
    <property type="entry name" value="LysM_C"/>
</dbReference>
<evidence type="ECO:0000313" key="3">
    <source>
        <dbReference type="EMBL" id="KAF5660102.1"/>
    </source>
</evidence>
<dbReference type="Proteomes" id="UP000567885">
    <property type="component" value="Unassembled WGS sequence"/>
</dbReference>
<name>A0A8H5SYQ5_FUSHE</name>
<feature type="chain" id="PRO_5034889270" description="Secreted LysM effector LysM C-terminal domain-containing protein" evidence="1">
    <location>
        <begin position="19"/>
        <end position="134"/>
    </location>
</feature>
<dbReference type="OrthoDB" id="5402146at2759"/>
<keyword evidence="4" id="KW-1185">Reference proteome</keyword>
<organism evidence="3 4">
    <name type="scientific">Fusarium heterosporum</name>
    <dbReference type="NCBI Taxonomy" id="42747"/>
    <lineage>
        <taxon>Eukaryota</taxon>
        <taxon>Fungi</taxon>
        <taxon>Dikarya</taxon>
        <taxon>Ascomycota</taxon>
        <taxon>Pezizomycotina</taxon>
        <taxon>Sordariomycetes</taxon>
        <taxon>Hypocreomycetidae</taxon>
        <taxon>Hypocreales</taxon>
        <taxon>Nectriaceae</taxon>
        <taxon>Fusarium</taxon>
        <taxon>Fusarium heterosporum species complex</taxon>
    </lineage>
</organism>
<protein>
    <recommendedName>
        <fullName evidence="2">Secreted LysM effector LysM C-terminal domain-containing protein</fullName>
    </recommendedName>
</protein>
<feature type="signal peptide" evidence="1">
    <location>
        <begin position="1"/>
        <end position="18"/>
    </location>
</feature>
<feature type="domain" description="Secreted LysM effector LysM C-terminal" evidence="2">
    <location>
        <begin position="19"/>
        <end position="122"/>
    </location>
</feature>
<evidence type="ECO:0000313" key="4">
    <source>
        <dbReference type="Proteomes" id="UP000567885"/>
    </source>
</evidence>
<keyword evidence="1" id="KW-0732">Signal</keyword>